<feature type="region of interest" description="Disordered" evidence="1">
    <location>
        <begin position="375"/>
        <end position="397"/>
    </location>
</feature>
<protein>
    <recommendedName>
        <fullName evidence="4">Tetratricopeptide repeat protein</fullName>
    </recommendedName>
</protein>
<reference evidence="3" key="1">
    <citation type="journal article" date="2019" name="Int. J. Syst. Evol. Microbiol.">
        <title>The Global Catalogue of Microorganisms (GCM) 10K type strain sequencing project: providing services to taxonomists for standard genome sequencing and annotation.</title>
        <authorList>
            <consortium name="The Broad Institute Genomics Platform"/>
            <consortium name="The Broad Institute Genome Sequencing Center for Infectious Disease"/>
            <person name="Wu L."/>
            <person name="Ma J."/>
        </authorList>
    </citation>
    <scope>NUCLEOTIDE SEQUENCE [LARGE SCALE GENOMIC DNA]</scope>
    <source>
        <strain evidence="3">JCM 17657</strain>
    </source>
</reference>
<dbReference type="SUPFAM" id="SSF48452">
    <property type="entry name" value="TPR-like"/>
    <property type="match status" value="1"/>
</dbReference>
<dbReference type="EMBL" id="BAABIV010000013">
    <property type="protein sequence ID" value="GAA4990484.1"/>
    <property type="molecule type" value="Genomic_DNA"/>
</dbReference>
<organism evidence="2 3">
    <name type="scientific">Streptomyces hyderabadensis</name>
    <dbReference type="NCBI Taxonomy" id="598549"/>
    <lineage>
        <taxon>Bacteria</taxon>
        <taxon>Bacillati</taxon>
        <taxon>Actinomycetota</taxon>
        <taxon>Actinomycetes</taxon>
        <taxon>Kitasatosporales</taxon>
        <taxon>Streptomycetaceae</taxon>
        <taxon>Streptomyces</taxon>
    </lineage>
</organism>
<dbReference type="Proteomes" id="UP001500610">
    <property type="component" value="Unassembled WGS sequence"/>
</dbReference>
<name>A0ABP9I7I5_9ACTN</name>
<proteinExistence type="predicted"/>
<evidence type="ECO:0000313" key="3">
    <source>
        <dbReference type="Proteomes" id="UP001500610"/>
    </source>
</evidence>
<evidence type="ECO:0008006" key="4">
    <source>
        <dbReference type="Google" id="ProtNLM"/>
    </source>
</evidence>
<comment type="caution">
    <text evidence="2">The sequence shown here is derived from an EMBL/GenBank/DDBJ whole genome shotgun (WGS) entry which is preliminary data.</text>
</comment>
<gene>
    <name evidence="2" type="ORF">GCM10023257_33530</name>
</gene>
<evidence type="ECO:0000256" key="1">
    <source>
        <dbReference type="SAM" id="MobiDB-lite"/>
    </source>
</evidence>
<dbReference type="InterPro" id="IPR011990">
    <property type="entry name" value="TPR-like_helical_dom_sf"/>
</dbReference>
<sequence length="1013" mass="109145">MTARTVDEIRSDVYAADDLPYGSARSAHVEALTDEAAATGERPLLVEALCCLTDSYTFSAESHKSFVPFARLLRMWDEDPGDFDETDTERLFWMFKWITAEARNQPQVPLSSLEGWLAEMRRRYRAAGHSPRAVYSCEVSVARHLGDRERMLAAYTRWLGSDRDAMSDCQACEHDEMGQLTRDLDDAASLERWGPVLDGTHHCNRQPHEVLAWSLLPLVRLGRLDEARAHHLRGYRMVRGDEALGAAVAAHIEFCALTGNEPRGLEILAEQSARWGHEGDPLARLHWLEAVALLARRLVDHGHAERPVPGPDGSEWTAARLRAHVTDEAYDLAARFDTRNGNRHISDCTHRRITAEPLLAALPLGLRTEIIARPAPGPVQASGTVPGPGGRATDDVGKDTDELVAEARHRSELAHPAAWQAWDAAERAGARLSDADQGDALEARAALRARESGPGSLHELLTAAADAHERAGHPGKALLARARAVLGSGIQEDGEVPAAALAPLAELHDRLLSLHAAGRATTEQVATVRLLHARVRTSLLDSATGTPDGGEVPHGAAPDGGEEPCDEAAAAARDAEAVALESELERLVFFVQQHIDAASAYTALAGARELQARLVGRRATTRAISMWKDAIAYHRNARRPWAATTAELGLAQALMENEEFDAAADLVRGVLADEARTTLLGARERSRFSFVLAHAVPGDEGAAPLLDAAHQADLAGESGTLGALARLRLAGLHCRREAYEEAATILESVLPDLVAPEHGHRESDLVQARVWLAESYTATDEPRLAAEQYALAADTVQHWADQGHHAILTHRAAEALAESGMPRESARAYGRAAALWRTVGNDGALVRALRARAWQELAAGEPASGDAVMAEAVHENERALREAEAAGAAEAREELGRELGHTHHQRARLVLDSVEGPPDETGGEEALRHLERASAAFLACGAAGLPDHGRIEVLAAGLELFIGRAAAAAERAHAVTRTLRDAPDPDGTLAGLTEECAEINEAARQALSEESDR</sequence>
<dbReference type="RefSeq" id="WP_226027804.1">
    <property type="nucleotide sequence ID" value="NZ_BAABIV010000013.1"/>
</dbReference>
<evidence type="ECO:0000313" key="2">
    <source>
        <dbReference type="EMBL" id="GAA4990484.1"/>
    </source>
</evidence>
<feature type="region of interest" description="Disordered" evidence="1">
    <location>
        <begin position="541"/>
        <end position="565"/>
    </location>
</feature>
<keyword evidence="3" id="KW-1185">Reference proteome</keyword>
<accession>A0ABP9I7I5</accession>